<feature type="binding site" evidence="11">
    <location>
        <position position="97"/>
    </location>
    <ligand>
        <name>Mg(2+)</name>
        <dbReference type="ChEBI" id="CHEBI:18420"/>
        <label>1</label>
        <note>catalytic</note>
    </ligand>
</feature>
<dbReference type="PANTHER" id="PTHR20854:SF4">
    <property type="entry name" value="INOSITOL-1-MONOPHOSPHATASE-RELATED"/>
    <property type="match status" value="1"/>
</dbReference>
<evidence type="ECO:0000256" key="6">
    <source>
        <dbReference type="ARBA" id="ARBA00022801"/>
    </source>
</evidence>
<comment type="caution">
    <text evidence="12">The sequence shown here is derived from an EMBL/GenBank/DDBJ whole genome shotgun (WGS) entry which is preliminary data.</text>
</comment>
<keyword evidence="13" id="KW-1185">Reference proteome</keyword>
<dbReference type="GO" id="GO:0006020">
    <property type="term" value="P:inositol metabolic process"/>
    <property type="evidence" value="ECO:0007669"/>
    <property type="project" value="TreeGrafter"/>
</dbReference>
<protein>
    <recommendedName>
        <fullName evidence="4">Histidinol-phosphatase</fullName>
        <ecNumber evidence="3">3.1.3.15</ecNumber>
    </recommendedName>
    <alternativeName>
        <fullName evidence="8">Histidinol-phosphate phosphatase</fullName>
    </alternativeName>
</protein>
<feature type="binding site" evidence="11">
    <location>
        <position position="95"/>
    </location>
    <ligand>
        <name>Mg(2+)</name>
        <dbReference type="ChEBI" id="CHEBI:18420"/>
        <label>1</label>
        <note>catalytic</note>
    </ligand>
</feature>
<keyword evidence="7 11" id="KW-0460">Magnesium</keyword>
<organism evidence="12 13">
    <name type="scientific">Lacisediminihabitans profunda</name>
    <dbReference type="NCBI Taxonomy" id="2594790"/>
    <lineage>
        <taxon>Bacteria</taxon>
        <taxon>Bacillati</taxon>
        <taxon>Actinomycetota</taxon>
        <taxon>Actinomycetes</taxon>
        <taxon>Micrococcales</taxon>
        <taxon>Microbacteriaceae</taxon>
        <taxon>Lacisediminihabitans</taxon>
    </lineage>
</organism>
<dbReference type="SUPFAM" id="SSF56655">
    <property type="entry name" value="Carbohydrate phosphatase"/>
    <property type="match status" value="1"/>
</dbReference>
<keyword evidence="6" id="KW-0378">Hydrolase</keyword>
<evidence type="ECO:0000313" key="12">
    <source>
        <dbReference type="EMBL" id="TXN31326.1"/>
    </source>
</evidence>
<dbReference type="GO" id="GO:0046872">
    <property type="term" value="F:metal ion binding"/>
    <property type="evidence" value="ECO:0007669"/>
    <property type="project" value="UniProtKB-KW"/>
</dbReference>
<keyword evidence="5 11" id="KW-0479">Metal-binding</keyword>
<feature type="binding site" evidence="11">
    <location>
        <position position="73"/>
    </location>
    <ligand>
        <name>Mg(2+)</name>
        <dbReference type="ChEBI" id="CHEBI:18420"/>
        <label>1</label>
        <note>catalytic</note>
    </ligand>
</feature>
<sequence>MNDTAYSLPSDLRLARELADMADAISMDRFRANDLAVSMKPDMTHVTDADKAVEAAIRAALRDSRPHDSVLGEEAGEEPGSLDETGASARQWIIDPIDGTANYVRGVPVWASLISLAIDGVPVVGVVSAPALGKRWWAAKGLGAFIDDSLGSGTGSSERRIAVSAVSNLSDASMSCSGLLRWEQAGKLDEFLGLARSVWRSRDYGDMWPYMMVAEGLVEIAGEYDMKPWDIAALIPIVEEAGGRFTSVAGEPGPWHGSAIATNGLLHDQVLRRFA</sequence>
<dbReference type="Pfam" id="PF00459">
    <property type="entry name" value="Inositol_P"/>
    <property type="match status" value="1"/>
</dbReference>
<comment type="pathway">
    <text evidence="2">Amino-acid biosynthesis; L-histidine biosynthesis; L-histidine from 5-phospho-alpha-D-ribose 1-diphosphate: step 8/9.</text>
</comment>
<evidence type="ECO:0000256" key="2">
    <source>
        <dbReference type="ARBA" id="ARBA00004970"/>
    </source>
</evidence>
<evidence type="ECO:0000256" key="9">
    <source>
        <dbReference type="ARBA" id="ARBA00049158"/>
    </source>
</evidence>
<evidence type="ECO:0000256" key="5">
    <source>
        <dbReference type="ARBA" id="ARBA00022723"/>
    </source>
</evidence>
<dbReference type="PANTHER" id="PTHR20854">
    <property type="entry name" value="INOSITOL MONOPHOSPHATASE"/>
    <property type="match status" value="1"/>
</dbReference>
<feature type="binding site" evidence="11">
    <location>
        <position position="230"/>
    </location>
    <ligand>
        <name>Mg(2+)</name>
        <dbReference type="ChEBI" id="CHEBI:18420"/>
        <label>1</label>
        <note>catalytic</note>
    </ligand>
</feature>
<evidence type="ECO:0000256" key="7">
    <source>
        <dbReference type="ARBA" id="ARBA00022842"/>
    </source>
</evidence>
<evidence type="ECO:0000256" key="11">
    <source>
        <dbReference type="PIRSR" id="PIRSR600760-2"/>
    </source>
</evidence>
<dbReference type="PRINTS" id="PR00377">
    <property type="entry name" value="IMPHPHTASES"/>
</dbReference>
<proteinExistence type="predicted"/>
<dbReference type="GO" id="GO:0008934">
    <property type="term" value="F:inositol monophosphate 1-phosphatase activity"/>
    <property type="evidence" value="ECO:0007669"/>
    <property type="project" value="TreeGrafter"/>
</dbReference>
<dbReference type="EC" id="3.1.3.15" evidence="3"/>
<dbReference type="Gene3D" id="3.30.540.10">
    <property type="entry name" value="Fructose-1,6-Bisphosphatase, subunit A, domain 1"/>
    <property type="match status" value="1"/>
</dbReference>
<evidence type="ECO:0000256" key="3">
    <source>
        <dbReference type="ARBA" id="ARBA00013085"/>
    </source>
</evidence>
<comment type="catalytic activity">
    <reaction evidence="9">
        <text>L-histidinol phosphate + H2O = L-histidinol + phosphate</text>
        <dbReference type="Rhea" id="RHEA:14465"/>
        <dbReference type="ChEBI" id="CHEBI:15377"/>
        <dbReference type="ChEBI" id="CHEBI:43474"/>
        <dbReference type="ChEBI" id="CHEBI:57699"/>
        <dbReference type="ChEBI" id="CHEBI:57980"/>
        <dbReference type="EC" id="3.1.3.15"/>
    </reaction>
</comment>
<gene>
    <name evidence="12" type="ORF">FVP33_07115</name>
</gene>
<dbReference type="RefSeq" id="WP_147782912.1">
    <property type="nucleotide sequence ID" value="NZ_VRMG01000005.1"/>
</dbReference>
<dbReference type="GO" id="GO:0007165">
    <property type="term" value="P:signal transduction"/>
    <property type="evidence" value="ECO:0007669"/>
    <property type="project" value="TreeGrafter"/>
</dbReference>
<reference evidence="12 13" key="1">
    <citation type="submission" date="2019-08" db="EMBL/GenBank/DDBJ databases">
        <title>Bacterial whole genome sequence for Glaciihabitans sp. CHu50b-6-2.</title>
        <authorList>
            <person name="Jin L."/>
        </authorList>
    </citation>
    <scope>NUCLEOTIDE SEQUENCE [LARGE SCALE GENOMIC DNA]</scope>
    <source>
        <strain evidence="12 13">CHu50b-6-2</strain>
    </source>
</reference>
<dbReference type="Proteomes" id="UP000321379">
    <property type="component" value="Unassembled WGS sequence"/>
</dbReference>
<comment type="cofactor">
    <cofactor evidence="1 11">
        <name>Mg(2+)</name>
        <dbReference type="ChEBI" id="CHEBI:18420"/>
    </cofactor>
</comment>
<dbReference type="EMBL" id="VRMG01000005">
    <property type="protein sequence ID" value="TXN31326.1"/>
    <property type="molecule type" value="Genomic_DNA"/>
</dbReference>
<evidence type="ECO:0000256" key="1">
    <source>
        <dbReference type="ARBA" id="ARBA00001946"/>
    </source>
</evidence>
<feature type="binding site" evidence="11">
    <location>
        <position position="98"/>
    </location>
    <ligand>
        <name>Mg(2+)</name>
        <dbReference type="ChEBI" id="CHEBI:18420"/>
        <label>1</label>
        <note>catalytic</note>
    </ligand>
</feature>
<evidence type="ECO:0000256" key="10">
    <source>
        <dbReference type="ARBA" id="ARBA00053547"/>
    </source>
</evidence>
<evidence type="ECO:0000256" key="8">
    <source>
        <dbReference type="ARBA" id="ARBA00033209"/>
    </source>
</evidence>
<dbReference type="InterPro" id="IPR020583">
    <property type="entry name" value="Inositol_monoP_metal-BS"/>
</dbReference>
<dbReference type="Gene3D" id="3.40.190.80">
    <property type="match status" value="1"/>
</dbReference>
<dbReference type="GO" id="GO:0004401">
    <property type="term" value="F:histidinol-phosphatase activity"/>
    <property type="evidence" value="ECO:0007669"/>
    <property type="project" value="UniProtKB-EC"/>
</dbReference>
<evidence type="ECO:0000313" key="13">
    <source>
        <dbReference type="Proteomes" id="UP000321379"/>
    </source>
</evidence>
<dbReference type="PROSITE" id="PS00629">
    <property type="entry name" value="IMP_1"/>
    <property type="match status" value="1"/>
</dbReference>
<dbReference type="AlphaFoldDB" id="A0A5C8UUK8"/>
<accession>A0A5C8UUK8</accession>
<evidence type="ECO:0000256" key="4">
    <source>
        <dbReference type="ARBA" id="ARBA00021697"/>
    </source>
</evidence>
<dbReference type="FunFam" id="3.30.540.10:FF:000003">
    <property type="entry name" value="Inositol-1-monophosphatase"/>
    <property type="match status" value="1"/>
</dbReference>
<comment type="function">
    <text evidence="10">Catalyzes the dephosphorylation of histidinol-phosphate to histidinol, the direct precursor of histidine.</text>
</comment>
<name>A0A5C8UUK8_9MICO</name>
<dbReference type="InterPro" id="IPR000760">
    <property type="entry name" value="Inositol_monophosphatase-like"/>
</dbReference>